<dbReference type="InterPro" id="IPR036772">
    <property type="entry name" value="SRCR-like_dom_sf"/>
</dbReference>
<dbReference type="SUPFAM" id="SSF56487">
    <property type="entry name" value="SRCR-like"/>
    <property type="match status" value="3"/>
</dbReference>
<evidence type="ECO:0000256" key="3">
    <source>
        <dbReference type="ARBA" id="ARBA00023157"/>
    </source>
</evidence>
<proteinExistence type="predicted"/>
<keyword evidence="4" id="KW-0325">Glycoprotein</keyword>
<dbReference type="STRING" id="6573.A0A210Q1D8"/>
<dbReference type="Gene3D" id="3.10.250.10">
    <property type="entry name" value="SRCR-like domain"/>
    <property type="match status" value="3"/>
</dbReference>
<dbReference type="PANTHER" id="PTHR19331:SF465">
    <property type="entry name" value="EGG PEPTIDE SPERACT RECEPTOR"/>
    <property type="match status" value="1"/>
</dbReference>
<protein>
    <submittedName>
        <fullName evidence="8">Deleted in malignant brain tumors 1 protein</fullName>
    </submittedName>
</protein>
<keyword evidence="1" id="KW-0732">Signal</keyword>
<dbReference type="PROSITE" id="PS50287">
    <property type="entry name" value="SRCR_2"/>
    <property type="match status" value="3"/>
</dbReference>
<evidence type="ECO:0000313" key="9">
    <source>
        <dbReference type="Proteomes" id="UP000242188"/>
    </source>
</evidence>
<feature type="domain" description="SRCR" evidence="7">
    <location>
        <begin position="114"/>
        <end position="216"/>
    </location>
</feature>
<evidence type="ECO:0000259" key="7">
    <source>
        <dbReference type="PROSITE" id="PS50287"/>
    </source>
</evidence>
<dbReference type="GO" id="GO:0016020">
    <property type="term" value="C:membrane"/>
    <property type="evidence" value="ECO:0007669"/>
    <property type="project" value="InterPro"/>
</dbReference>
<dbReference type="Gene3D" id="2.170.300.10">
    <property type="entry name" value="Tie2 ligand-binding domain superfamily"/>
    <property type="match status" value="1"/>
</dbReference>
<dbReference type="AlphaFoldDB" id="A0A210Q1D8"/>
<evidence type="ECO:0000256" key="1">
    <source>
        <dbReference type="ARBA" id="ARBA00022729"/>
    </source>
</evidence>
<keyword evidence="6" id="KW-0472">Membrane</keyword>
<keyword evidence="6" id="KW-0812">Transmembrane</keyword>
<evidence type="ECO:0000313" key="8">
    <source>
        <dbReference type="EMBL" id="OWF42546.1"/>
    </source>
</evidence>
<feature type="transmembrane region" description="Helical" evidence="6">
    <location>
        <begin position="514"/>
        <end position="538"/>
    </location>
</feature>
<dbReference type="EMBL" id="NEDP02005262">
    <property type="protein sequence ID" value="OWF42546.1"/>
    <property type="molecule type" value="Genomic_DNA"/>
</dbReference>
<feature type="domain" description="SRCR" evidence="7">
    <location>
        <begin position="223"/>
        <end position="325"/>
    </location>
</feature>
<evidence type="ECO:0000256" key="2">
    <source>
        <dbReference type="ARBA" id="ARBA00022737"/>
    </source>
</evidence>
<keyword evidence="3" id="KW-1015">Disulfide bond</keyword>
<dbReference type="FunFam" id="3.10.250.10:FF:000011">
    <property type="entry name" value="Scavenger receptor class A member 5"/>
    <property type="match status" value="2"/>
</dbReference>
<keyword evidence="9" id="KW-1185">Reference proteome</keyword>
<feature type="domain" description="SRCR" evidence="7">
    <location>
        <begin position="1"/>
        <end position="108"/>
    </location>
</feature>
<dbReference type="SMART" id="SM00202">
    <property type="entry name" value="SR"/>
    <property type="match status" value="3"/>
</dbReference>
<organism evidence="8 9">
    <name type="scientific">Mizuhopecten yessoensis</name>
    <name type="common">Japanese scallop</name>
    <name type="synonym">Patinopecten yessoensis</name>
    <dbReference type="NCBI Taxonomy" id="6573"/>
    <lineage>
        <taxon>Eukaryota</taxon>
        <taxon>Metazoa</taxon>
        <taxon>Spiralia</taxon>
        <taxon>Lophotrochozoa</taxon>
        <taxon>Mollusca</taxon>
        <taxon>Bivalvia</taxon>
        <taxon>Autobranchia</taxon>
        <taxon>Pteriomorphia</taxon>
        <taxon>Pectinida</taxon>
        <taxon>Pectinoidea</taxon>
        <taxon>Pectinidae</taxon>
        <taxon>Mizuhopecten</taxon>
    </lineage>
</organism>
<dbReference type="PRINTS" id="PR00258">
    <property type="entry name" value="SPERACTRCPTR"/>
</dbReference>
<sequence>MAGRVHHVTKEVLECVSSVVVVHRIKEESRYITMVNGEQYVTMAGRMSRHHEGGQAYGKAHFGEGSGPILLDNVRCSPGYISDISDCYHRGWGNHNCNHRKDAGVACRLSATRVRLRGIGSSPHQGRVEVYHNGSWGTICDDSWTDEDASVICRMLNMSNGGKAYGQARFGRGSGPILLDQVNCVSGYIEDISDCNHAGWGKENCGHQEDAGVVCRVSGYTRVRLRGNGSSSHQGRVEIYHNSEWGTICDDFWTDEDASVICRMLDLSKRGKAYGKARFGEGSGPILLDDVRCLSGHIGDLSDCRHRLWGKHNCDHSEDAGVVCTVFECESGLFGTYCLRRCHCKVPGCHHVTGVCNNAGCQDGWEGSSCDKECERGAFGPDCLQTCHCKVPGCHHVTGVCHNAGCQDGWEGSSCDKECKNGAFGPDCLQTCNCKIPGCHHVTGVCNNAGCQDGWEGSSCDKECERGAFGPDCLQTCHCKVPGCHHMTGVCNNAGCQDGWDGVSCDKVVTAVNMVYIIGIALGILLVASVATNIALFATRKRKDENNLNGNASYQDALPNRRDAAVTSDRVYEDLEFEVMPSQNADYECLDTTATTSV</sequence>
<name>A0A210Q1D8_MIZYE</name>
<dbReference type="InterPro" id="IPR001190">
    <property type="entry name" value="SRCR"/>
</dbReference>
<accession>A0A210Q1D8</accession>
<evidence type="ECO:0000256" key="5">
    <source>
        <dbReference type="PROSITE-ProRule" id="PRU00196"/>
    </source>
</evidence>
<dbReference type="OrthoDB" id="6128208at2759"/>
<dbReference type="Pfam" id="PF00530">
    <property type="entry name" value="SRCR"/>
    <property type="match status" value="3"/>
</dbReference>
<dbReference type="Proteomes" id="UP000242188">
    <property type="component" value="Unassembled WGS sequence"/>
</dbReference>
<keyword evidence="2" id="KW-0677">Repeat</keyword>
<gene>
    <name evidence="8" type="ORF">KP79_PYT06575</name>
</gene>
<dbReference type="PANTHER" id="PTHR19331">
    <property type="entry name" value="SCAVENGER RECEPTOR DOMAIN-CONTAINING"/>
    <property type="match status" value="1"/>
</dbReference>
<evidence type="ECO:0000256" key="4">
    <source>
        <dbReference type="ARBA" id="ARBA00023180"/>
    </source>
</evidence>
<evidence type="ECO:0000256" key="6">
    <source>
        <dbReference type="SAM" id="Phobius"/>
    </source>
</evidence>
<comment type="caution">
    <text evidence="5">Lacks conserved residue(s) required for the propagation of feature annotation.</text>
</comment>
<keyword evidence="6" id="KW-1133">Transmembrane helix</keyword>
<comment type="caution">
    <text evidence="8">The sequence shown here is derived from an EMBL/GenBank/DDBJ whole genome shotgun (WGS) entry which is preliminary data.</text>
</comment>
<reference evidence="8 9" key="1">
    <citation type="journal article" date="2017" name="Nat. Ecol. Evol.">
        <title>Scallop genome provides insights into evolution of bilaterian karyotype and development.</title>
        <authorList>
            <person name="Wang S."/>
            <person name="Zhang J."/>
            <person name="Jiao W."/>
            <person name="Li J."/>
            <person name="Xun X."/>
            <person name="Sun Y."/>
            <person name="Guo X."/>
            <person name="Huan P."/>
            <person name="Dong B."/>
            <person name="Zhang L."/>
            <person name="Hu X."/>
            <person name="Sun X."/>
            <person name="Wang J."/>
            <person name="Zhao C."/>
            <person name="Wang Y."/>
            <person name="Wang D."/>
            <person name="Huang X."/>
            <person name="Wang R."/>
            <person name="Lv J."/>
            <person name="Li Y."/>
            <person name="Zhang Z."/>
            <person name="Liu B."/>
            <person name="Lu W."/>
            <person name="Hui Y."/>
            <person name="Liang J."/>
            <person name="Zhou Z."/>
            <person name="Hou R."/>
            <person name="Li X."/>
            <person name="Liu Y."/>
            <person name="Li H."/>
            <person name="Ning X."/>
            <person name="Lin Y."/>
            <person name="Zhao L."/>
            <person name="Xing Q."/>
            <person name="Dou J."/>
            <person name="Li Y."/>
            <person name="Mao J."/>
            <person name="Guo H."/>
            <person name="Dou H."/>
            <person name="Li T."/>
            <person name="Mu C."/>
            <person name="Jiang W."/>
            <person name="Fu Q."/>
            <person name="Fu X."/>
            <person name="Miao Y."/>
            <person name="Liu J."/>
            <person name="Yu Q."/>
            <person name="Li R."/>
            <person name="Liao H."/>
            <person name="Li X."/>
            <person name="Kong Y."/>
            <person name="Jiang Z."/>
            <person name="Chourrout D."/>
            <person name="Li R."/>
            <person name="Bao Z."/>
        </authorList>
    </citation>
    <scope>NUCLEOTIDE SEQUENCE [LARGE SCALE GENOMIC DNA]</scope>
    <source>
        <strain evidence="8 9">PY_sf001</strain>
    </source>
</reference>